<dbReference type="Gene3D" id="1.10.150.20">
    <property type="entry name" value="5' to 3' exonuclease, C-terminal subdomain"/>
    <property type="match status" value="1"/>
</dbReference>
<dbReference type="SMART" id="SM00484">
    <property type="entry name" value="XPGI"/>
    <property type="match status" value="1"/>
</dbReference>
<dbReference type="PROSITE" id="PS00842">
    <property type="entry name" value="XPG_2"/>
    <property type="match status" value="1"/>
</dbReference>
<dbReference type="PANTHER" id="PTHR11081">
    <property type="entry name" value="FLAP ENDONUCLEASE FAMILY MEMBER"/>
    <property type="match status" value="1"/>
</dbReference>
<dbReference type="InterPro" id="IPR019974">
    <property type="entry name" value="XPG_CS"/>
</dbReference>
<dbReference type="PRINTS" id="PR00853">
    <property type="entry name" value="XPGRADSUPER"/>
</dbReference>
<keyword evidence="2" id="KW-0540">Nuclease</keyword>
<keyword evidence="2" id="KW-0378">Hydrolase</keyword>
<dbReference type="InterPro" id="IPR029060">
    <property type="entry name" value="PIN-like_dom_sf"/>
</dbReference>
<dbReference type="InterPro" id="IPR006086">
    <property type="entry name" value="XPG-I_dom"/>
</dbReference>
<gene>
    <name evidence="6" type="ORF">ACAT0790_LOCUS37342</name>
</gene>
<evidence type="ECO:0000256" key="2">
    <source>
        <dbReference type="ARBA" id="ARBA00022759"/>
    </source>
</evidence>
<dbReference type="EMBL" id="HBGE01062399">
    <property type="protein sequence ID" value="CAD9160577.1"/>
    <property type="molecule type" value="Transcribed_RNA"/>
</dbReference>
<sequence length="390" mass="40691">MARLRQLGVRCLVAPCEADAQLAHLALTGQVQACATEDVDLLAFGCQRVIFGLHASGHGREIQLAQVGKSRGLAPYRVAPETLKDLCVLSGCDYLPAIPRLGLKTASQLLHRSRGDVARALHLARREGFQVPAGYDRLFQEARLAYVSQTVFGIAEGRLQPLRPLPAGADVTPGCLGPDAATVPEEVARGVAEGRLNPATLEPFVASVAAAFGSQADLPAASGQLVAVTRDVRDPQPFSLRSIDSQRGLEASEDGRLRRPAASPWDLSEAEGASSASQIADVLTQFRPPRSTGSPQACVKAPARQPLAADGLADSESSSGDDSMPAGMHNGSAAEAESRAPAVPAAAAEGRSPAVPFRPPRLLTGASPGTAEAFDESLAKRRRLGCRVGA</sequence>
<dbReference type="SUPFAM" id="SSF47807">
    <property type="entry name" value="5' to 3' exonuclease, C-terminal subdomain"/>
    <property type="match status" value="1"/>
</dbReference>
<evidence type="ECO:0000256" key="3">
    <source>
        <dbReference type="ARBA" id="ARBA00022842"/>
    </source>
</evidence>
<protein>
    <recommendedName>
        <fullName evidence="5">XPG-I domain-containing protein</fullName>
    </recommendedName>
</protein>
<dbReference type="Pfam" id="PF00867">
    <property type="entry name" value="XPG_I"/>
    <property type="match status" value="1"/>
</dbReference>
<feature type="domain" description="XPG-I" evidence="5">
    <location>
        <begin position="5"/>
        <end position="73"/>
    </location>
</feature>
<reference evidence="6" key="1">
    <citation type="submission" date="2021-01" db="EMBL/GenBank/DDBJ databases">
        <authorList>
            <person name="Corre E."/>
            <person name="Pelletier E."/>
            <person name="Niang G."/>
            <person name="Scheremetjew M."/>
            <person name="Finn R."/>
            <person name="Kale V."/>
            <person name="Holt S."/>
            <person name="Cochrane G."/>
            <person name="Meng A."/>
            <person name="Brown T."/>
            <person name="Cohen L."/>
        </authorList>
    </citation>
    <scope>NUCLEOTIDE SEQUENCE</scope>
    <source>
        <strain evidence="6">OF101</strain>
    </source>
</reference>
<dbReference type="InterPro" id="IPR008918">
    <property type="entry name" value="HhH2"/>
</dbReference>
<keyword evidence="3" id="KW-0460">Magnesium</keyword>
<feature type="compositionally biased region" description="Low complexity" evidence="4">
    <location>
        <begin position="331"/>
        <end position="355"/>
    </location>
</feature>
<dbReference type="CDD" id="cd09901">
    <property type="entry name" value="H3TH_FEN1-like"/>
    <property type="match status" value="1"/>
</dbReference>
<dbReference type="GO" id="GO:0017108">
    <property type="term" value="F:5'-flap endonuclease activity"/>
    <property type="evidence" value="ECO:0007669"/>
    <property type="project" value="TreeGrafter"/>
</dbReference>
<dbReference type="PANTHER" id="PTHR11081:SF9">
    <property type="entry name" value="FLAP ENDONUCLEASE 1"/>
    <property type="match status" value="1"/>
</dbReference>
<organism evidence="6">
    <name type="scientific">Alexandrium catenella</name>
    <name type="common">Red tide dinoflagellate</name>
    <name type="synonym">Gonyaulax catenella</name>
    <dbReference type="NCBI Taxonomy" id="2925"/>
    <lineage>
        <taxon>Eukaryota</taxon>
        <taxon>Sar</taxon>
        <taxon>Alveolata</taxon>
        <taxon>Dinophyceae</taxon>
        <taxon>Gonyaulacales</taxon>
        <taxon>Pyrocystaceae</taxon>
        <taxon>Alexandrium</taxon>
    </lineage>
</organism>
<name>A0A7S1RAK6_ALECA</name>
<dbReference type="SMART" id="SM00279">
    <property type="entry name" value="HhH2"/>
    <property type="match status" value="1"/>
</dbReference>
<evidence type="ECO:0000256" key="4">
    <source>
        <dbReference type="SAM" id="MobiDB-lite"/>
    </source>
</evidence>
<dbReference type="Gene3D" id="3.40.50.1010">
    <property type="entry name" value="5'-nuclease"/>
    <property type="match status" value="1"/>
</dbReference>
<keyword evidence="2" id="KW-0255">Endonuclease</keyword>
<evidence type="ECO:0000313" key="6">
    <source>
        <dbReference type="EMBL" id="CAD9160577.1"/>
    </source>
</evidence>
<dbReference type="InterPro" id="IPR036279">
    <property type="entry name" value="5-3_exonuclease_C_sf"/>
</dbReference>
<dbReference type="GO" id="GO:0003677">
    <property type="term" value="F:DNA binding"/>
    <property type="evidence" value="ECO:0007669"/>
    <property type="project" value="InterPro"/>
</dbReference>
<proteinExistence type="predicted"/>
<dbReference type="SUPFAM" id="SSF88723">
    <property type="entry name" value="PIN domain-like"/>
    <property type="match status" value="1"/>
</dbReference>
<accession>A0A7S1RAK6</accession>
<dbReference type="AlphaFoldDB" id="A0A7S1RAK6"/>
<evidence type="ECO:0000259" key="5">
    <source>
        <dbReference type="SMART" id="SM00484"/>
    </source>
</evidence>
<feature type="region of interest" description="Disordered" evidence="4">
    <location>
        <begin position="245"/>
        <end position="374"/>
    </location>
</feature>
<dbReference type="GO" id="GO:0046872">
    <property type="term" value="F:metal ion binding"/>
    <property type="evidence" value="ECO:0007669"/>
    <property type="project" value="UniProtKB-KW"/>
</dbReference>
<dbReference type="InterPro" id="IPR006084">
    <property type="entry name" value="XPG/Rad2"/>
</dbReference>
<keyword evidence="1" id="KW-0479">Metal-binding</keyword>
<evidence type="ECO:0000256" key="1">
    <source>
        <dbReference type="ARBA" id="ARBA00022723"/>
    </source>
</evidence>